<dbReference type="Gene3D" id="1.10.10.60">
    <property type="entry name" value="Homeodomain-like"/>
    <property type="match status" value="2"/>
</dbReference>
<evidence type="ECO:0000259" key="4">
    <source>
        <dbReference type="PROSITE" id="PS50977"/>
    </source>
</evidence>
<feature type="DNA-binding region" description="H-T-H motif" evidence="2">
    <location>
        <begin position="241"/>
        <end position="260"/>
    </location>
</feature>
<evidence type="ECO:0000313" key="5">
    <source>
        <dbReference type="EMBL" id="TCO54227.1"/>
    </source>
</evidence>
<feature type="DNA-binding region" description="H-T-H motif" evidence="2">
    <location>
        <begin position="43"/>
        <end position="62"/>
    </location>
</feature>
<reference evidence="5 6" key="1">
    <citation type="submission" date="2019-03" db="EMBL/GenBank/DDBJ databases">
        <title>Genomic Encyclopedia of Type Strains, Phase IV (KMG-IV): sequencing the most valuable type-strain genomes for metagenomic binning, comparative biology and taxonomic classification.</title>
        <authorList>
            <person name="Goeker M."/>
        </authorList>
    </citation>
    <scope>NUCLEOTIDE SEQUENCE [LARGE SCALE GENOMIC DNA]</scope>
    <source>
        <strain evidence="5 6">DSM 45934</strain>
    </source>
</reference>
<dbReference type="PANTHER" id="PTHR30055">
    <property type="entry name" value="HTH-TYPE TRANSCRIPTIONAL REGULATOR RUTR"/>
    <property type="match status" value="1"/>
</dbReference>
<dbReference type="GO" id="GO:0000976">
    <property type="term" value="F:transcription cis-regulatory region binding"/>
    <property type="evidence" value="ECO:0007669"/>
    <property type="project" value="TreeGrafter"/>
</dbReference>
<dbReference type="InterPro" id="IPR009057">
    <property type="entry name" value="Homeodomain-like_sf"/>
</dbReference>
<dbReference type="InterPro" id="IPR050109">
    <property type="entry name" value="HTH-type_TetR-like_transc_reg"/>
</dbReference>
<dbReference type="GO" id="GO:0003700">
    <property type="term" value="F:DNA-binding transcription factor activity"/>
    <property type="evidence" value="ECO:0007669"/>
    <property type="project" value="TreeGrafter"/>
</dbReference>
<evidence type="ECO:0000256" key="2">
    <source>
        <dbReference type="PROSITE-ProRule" id="PRU00335"/>
    </source>
</evidence>
<dbReference type="PANTHER" id="PTHR30055:SF237">
    <property type="entry name" value="TRANSCRIPTIONAL REPRESSOR MCE3R"/>
    <property type="match status" value="1"/>
</dbReference>
<organism evidence="5 6">
    <name type="scientific">Actinocrispum wychmicini</name>
    <dbReference type="NCBI Taxonomy" id="1213861"/>
    <lineage>
        <taxon>Bacteria</taxon>
        <taxon>Bacillati</taxon>
        <taxon>Actinomycetota</taxon>
        <taxon>Actinomycetes</taxon>
        <taxon>Pseudonocardiales</taxon>
        <taxon>Pseudonocardiaceae</taxon>
        <taxon>Actinocrispum</taxon>
    </lineage>
</organism>
<sequence length="393" mass="43294">MARERSRRYTHTMPPGRRPKDRKATIALAAAELFCARGFHNVGIEDIAKAVGITGPAIYRHFPTKQAVLAAAVEELGDSFAETAAAVDQEDPAERLDAMTRRLVRYTLDRRSVARLYQWEGRHLPAEQRARLAERFDTTVHSLRDTLLETRPELSKLDAATLVTAALSVIASPSTHRASLARAAAEHTINACVRAVLTADLPEPGQRQPRERGQLAMLPRRERLLAEAVRLFHERGYHAVSIADIGDAAGINASSVYAHFASKAELLAAAYHRATSRLELATTAALTDADTPAEALHRLVETYVRITFEQSDLAAVYVSESENLPPADRHQLRVAQRRHVDTWVGLLDGDGIRFRVHAALNVVTDMARSTGRSATEARTTALVHRVLEPPTSE</sequence>
<dbReference type="Gene3D" id="1.10.357.10">
    <property type="entry name" value="Tetracycline Repressor, domain 2"/>
    <property type="match status" value="2"/>
</dbReference>
<feature type="compositionally biased region" description="Basic residues" evidence="3">
    <location>
        <begin position="1"/>
        <end position="10"/>
    </location>
</feature>
<feature type="domain" description="HTH tetR-type" evidence="4">
    <location>
        <begin position="218"/>
        <end position="278"/>
    </location>
</feature>
<dbReference type="InterPro" id="IPR041490">
    <property type="entry name" value="KstR2_TetR_C"/>
</dbReference>
<dbReference type="Pfam" id="PF00440">
    <property type="entry name" value="TetR_N"/>
    <property type="match status" value="2"/>
</dbReference>
<gene>
    <name evidence="5" type="ORF">EV192_109207</name>
</gene>
<dbReference type="SUPFAM" id="SSF48498">
    <property type="entry name" value="Tetracyclin repressor-like, C-terminal domain"/>
    <property type="match status" value="1"/>
</dbReference>
<evidence type="ECO:0000256" key="1">
    <source>
        <dbReference type="ARBA" id="ARBA00023125"/>
    </source>
</evidence>
<dbReference type="PROSITE" id="PS50977">
    <property type="entry name" value="HTH_TETR_2"/>
    <property type="match status" value="2"/>
</dbReference>
<evidence type="ECO:0000313" key="6">
    <source>
        <dbReference type="Proteomes" id="UP000295680"/>
    </source>
</evidence>
<feature type="domain" description="HTH tetR-type" evidence="4">
    <location>
        <begin position="20"/>
        <end position="80"/>
    </location>
</feature>
<feature type="region of interest" description="Disordered" evidence="3">
    <location>
        <begin position="1"/>
        <end position="21"/>
    </location>
</feature>
<evidence type="ECO:0000256" key="3">
    <source>
        <dbReference type="SAM" id="MobiDB-lite"/>
    </source>
</evidence>
<dbReference type="PRINTS" id="PR00455">
    <property type="entry name" value="HTHTETR"/>
</dbReference>
<keyword evidence="1 2" id="KW-0238">DNA-binding</keyword>
<dbReference type="EMBL" id="SLWS01000009">
    <property type="protein sequence ID" value="TCO54227.1"/>
    <property type="molecule type" value="Genomic_DNA"/>
</dbReference>
<protein>
    <submittedName>
        <fullName evidence="5">TetR family transcriptional regulator</fullName>
    </submittedName>
</protein>
<dbReference type="Pfam" id="PF17932">
    <property type="entry name" value="TetR_C_24"/>
    <property type="match status" value="2"/>
</dbReference>
<comment type="caution">
    <text evidence="5">The sequence shown here is derived from an EMBL/GenBank/DDBJ whole genome shotgun (WGS) entry which is preliminary data.</text>
</comment>
<accession>A0A4R2J7S8</accession>
<dbReference type="InterPro" id="IPR001647">
    <property type="entry name" value="HTH_TetR"/>
</dbReference>
<proteinExistence type="predicted"/>
<keyword evidence="6" id="KW-1185">Reference proteome</keyword>
<dbReference type="Proteomes" id="UP000295680">
    <property type="component" value="Unassembled WGS sequence"/>
</dbReference>
<dbReference type="AlphaFoldDB" id="A0A4R2J7S8"/>
<name>A0A4R2J7S8_9PSEU</name>
<dbReference type="SUPFAM" id="SSF46689">
    <property type="entry name" value="Homeodomain-like"/>
    <property type="match status" value="2"/>
</dbReference>
<dbReference type="InterPro" id="IPR036271">
    <property type="entry name" value="Tet_transcr_reg_TetR-rel_C_sf"/>
</dbReference>